<dbReference type="OrthoDB" id="124159at2759"/>
<name>A0A2P4YGN2_9STRA</name>
<evidence type="ECO:0000313" key="2">
    <source>
        <dbReference type="Proteomes" id="UP000237271"/>
    </source>
</evidence>
<comment type="caution">
    <text evidence="1">The sequence shown here is derived from an EMBL/GenBank/DDBJ whole genome shotgun (WGS) entry which is preliminary data.</text>
</comment>
<organism evidence="1 2">
    <name type="scientific">Phytophthora palmivora</name>
    <dbReference type="NCBI Taxonomy" id="4796"/>
    <lineage>
        <taxon>Eukaryota</taxon>
        <taxon>Sar</taxon>
        <taxon>Stramenopiles</taxon>
        <taxon>Oomycota</taxon>
        <taxon>Peronosporomycetes</taxon>
        <taxon>Peronosporales</taxon>
        <taxon>Peronosporaceae</taxon>
        <taxon>Phytophthora</taxon>
    </lineage>
</organism>
<dbReference type="EMBL" id="NCKW01003385">
    <property type="protein sequence ID" value="POM76879.1"/>
    <property type="molecule type" value="Genomic_DNA"/>
</dbReference>
<dbReference type="Proteomes" id="UP000237271">
    <property type="component" value="Unassembled WGS sequence"/>
</dbReference>
<reference evidence="1 2" key="1">
    <citation type="journal article" date="2017" name="Genome Biol. Evol.">
        <title>Phytophthora megakarya and P. palmivora, closely related causal agents of cacao black pod rot, underwent increases in genome sizes and gene numbers by different mechanisms.</title>
        <authorList>
            <person name="Ali S.S."/>
            <person name="Shao J."/>
            <person name="Lary D.J."/>
            <person name="Kronmiller B."/>
            <person name="Shen D."/>
            <person name="Strem M.D."/>
            <person name="Amoako-Attah I."/>
            <person name="Akrofi A.Y."/>
            <person name="Begoude B.A."/>
            <person name="Ten Hoopen G.M."/>
            <person name="Coulibaly K."/>
            <person name="Kebe B.I."/>
            <person name="Melnick R.L."/>
            <person name="Guiltinan M.J."/>
            <person name="Tyler B.M."/>
            <person name="Meinhardt L.W."/>
            <person name="Bailey B.A."/>
        </authorList>
    </citation>
    <scope>NUCLEOTIDE SEQUENCE [LARGE SCALE GENOMIC DNA]</scope>
    <source>
        <strain evidence="2">sbr112.9</strain>
    </source>
</reference>
<evidence type="ECO:0000313" key="1">
    <source>
        <dbReference type="EMBL" id="POM76879.1"/>
    </source>
</evidence>
<dbReference type="AlphaFoldDB" id="A0A2P4YGN2"/>
<sequence>MAHCFPCQLHFGMWTPKPFQIILNRQAPSELAFHHGLHSTIRDILKKGALTRSSRRRADILIANEVRVAYELKSNQLRESEIHAAAKQADEYRQQFNVVRMLVVNFVRWMKCID</sequence>
<accession>A0A2P4YGN2</accession>
<gene>
    <name evidence="1" type="ORF">PHPALM_5841</name>
</gene>
<keyword evidence="2" id="KW-1185">Reference proteome</keyword>
<proteinExistence type="predicted"/>
<protein>
    <submittedName>
        <fullName evidence="1">Crinkler (CRN) family protein</fullName>
    </submittedName>
</protein>